<sequence>MKRPVGKQVGILLFLLFLLLFYVYAHFKGM</sequence>
<evidence type="ECO:0000313" key="1">
    <source>
        <dbReference type="EMBL" id="ADU97131.1"/>
    </source>
</evidence>
<protein>
    <submittedName>
        <fullName evidence="1">Uncharacterized protein</fullName>
    </submittedName>
</protein>
<dbReference type="HOGENOM" id="CLU_3405924_0_0_0"/>
<accession>E8T2N6</accession>
<name>E8T2N6_THEA1</name>
<gene>
    <name evidence="1" type="ordered locus">Theam_1167</name>
</gene>
<proteinExistence type="predicted"/>
<reference evidence="1" key="1">
    <citation type="submission" date="2011-01" db="EMBL/GenBank/DDBJ databases">
        <title>Complete sequence of chromosome of Thermovibrio ammonificans HB-1.</title>
        <authorList>
            <consortium name="US DOE Joint Genome Institute"/>
            <person name="Lucas S."/>
            <person name="Copeland A."/>
            <person name="Lapidus A."/>
            <person name="Cheng J.-F."/>
            <person name="Goodwin L."/>
            <person name="Pitluck S."/>
            <person name="Davenport K."/>
            <person name="Detter J.C."/>
            <person name="Han C."/>
            <person name="Tapia R."/>
            <person name="Land M."/>
            <person name="Hauser L."/>
            <person name="Kyrpides N."/>
            <person name="Ivanova N."/>
            <person name="Ovchinnikova G."/>
            <person name="Vetriani C."/>
            <person name="Woyke T."/>
        </authorList>
    </citation>
    <scope>NUCLEOTIDE SEQUENCE [LARGE SCALE GENOMIC DNA]</scope>
    <source>
        <strain evidence="1">HB-1</strain>
    </source>
</reference>
<evidence type="ECO:0000313" key="2">
    <source>
        <dbReference type="Proteomes" id="UP000006362"/>
    </source>
</evidence>
<dbReference type="AlphaFoldDB" id="E8T2N6"/>
<dbReference type="KEGG" id="tam:Theam_1167"/>
<keyword evidence="2" id="KW-1185">Reference proteome</keyword>
<dbReference type="EMBL" id="CP002444">
    <property type="protein sequence ID" value="ADU97131.1"/>
    <property type="molecule type" value="Genomic_DNA"/>
</dbReference>
<organism evidence="1 2">
    <name type="scientific">Thermovibrio ammonificans (strain DSM 15698 / JCM 12110 / HB-1)</name>
    <dbReference type="NCBI Taxonomy" id="648996"/>
    <lineage>
        <taxon>Bacteria</taxon>
        <taxon>Pseudomonadati</taxon>
        <taxon>Aquificota</taxon>
        <taxon>Aquificia</taxon>
        <taxon>Desulfurobacteriales</taxon>
        <taxon>Desulfurobacteriaceae</taxon>
        <taxon>Thermovibrio</taxon>
    </lineage>
</organism>
<dbReference type="Proteomes" id="UP000006362">
    <property type="component" value="Chromosome"/>
</dbReference>